<evidence type="ECO:0000313" key="2">
    <source>
        <dbReference type="Proteomes" id="UP001604277"/>
    </source>
</evidence>
<keyword evidence="2" id="KW-1185">Reference proteome</keyword>
<gene>
    <name evidence="1" type="ORF">Fot_34669</name>
</gene>
<comment type="caution">
    <text evidence="1">The sequence shown here is derived from an EMBL/GenBank/DDBJ whole genome shotgun (WGS) entry which is preliminary data.</text>
</comment>
<evidence type="ECO:0000313" key="1">
    <source>
        <dbReference type="EMBL" id="KAL2500821.1"/>
    </source>
</evidence>
<dbReference type="EMBL" id="JBFOLJ010000010">
    <property type="protein sequence ID" value="KAL2500821.1"/>
    <property type="molecule type" value="Genomic_DNA"/>
</dbReference>
<protein>
    <submittedName>
        <fullName evidence="1">Uncharacterized protein</fullName>
    </submittedName>
</protein>
<organism evidence="1 2">
    <name type="scientific">Forsythia ovata</name>
    <dbReference type="NCBI Taxonomy" id="205694"/>
    <lineage>
        <taxon>Eukaryota</taxon>
        <taxon>Viridiplantae</taxon>
        <taxon>Streptophyta</taxon>
        <taxon>Embryophyta</taxon>
        <taxon>Tracheophyta</taxon>
        <taxon>Spermatophyta</taxon>
        <taxon>Magnoliopsida</taxon>
        <taxon>eudicotyledons</taxon>
        <taxon>Gunneridae</taxon>
        <taxon>Pentapetalae</taxon>
        <taxon>asterids</taxon>
        <taxon>lamiids</taxon>
        <taxon>Lamiales</taxon>
        <taxon>Oleaceae</taxon>
        <taxon>Forsythieae</taxon>
        <taxon>Forsythia</taxon>
    </lineage>
</organism>
<dbReference type="AlphaFoldDB" id="A0ABD1SK17"/>
<reference evidence="2" key="1">
    <citation type="submission" date="2024-07" db="EMBL/GenBank/DDBJ databases">
        <title>Two chromosome-level genome assemblies of Korean endemic species Abeliophyllum distichum and Forsythia ovata (Oleaceae).</title>
        <authorList>
            <person name="Jang H."/>
        </authorList>
    </citation>
    <scope>NUCLEOTIDE SEQUENCE [LARGE SCALE GENOMIC DNA]</scope>
</reference>
<dbReference type="Proteomes" id="UP001604277">
    <property type="component" value="Unassembled WGS sequence"/>
</dbReference>
<sequence>MKGEKKGFSENGVVERIHKIFSRFTKEMILTAVRVDSVHKERCMLKFVNPFHQNPSDYALSLGPSERGLAAKEHSLKQGEDLLRKSLVPIGRGFGIEKPHPKRERLAVEELSPKWKRLETYPKWERFVAEEPSPKWERLKSRRALSHAGEAYYERAKSQVREAWE</sequence>
<accession>A0ABD1SK17</accession>
<proteinExistence type="predicted"/>
<name>A0ABD1SK17_9LAMI</name>